<evidence type="ECO:0000313" key="1">
    <source>
        <dbReference type="Proteomes" id="UP000095282"/>
    </source>
</evidence>
<accession>A0A1I7URD7</accession>
<protein>
    <submittedName>
        <fullName evidence="2">Methyltransf_21 domain-containing protein</fullName>
    </submittedName>
</protein>
<name>A0A1I7URD7_9PELO</name>
<proteinExistence type="predicted"/>
<evidence type="ECO:0000313" key="2">
    <source>
        <dbReference type="WBParaSite" id="Csp11.Scaffold630.g18584.t1"/>
    </source>
</evidence>
<dbReference type="WBParaSite" id="Csp11.Scaffold630.g18584.t1">
    <property type="protein sequence ID" value="Csp11.Scaffold630.g18584.t1"/>
    <property type="gene ID" value="Csp11.Scaffold630.g18584"/>
</dbReference>
<dbReference type="eggNOG" id="ENOG502TIGX">
    <property type="taxonomic scope" value="Eukaryota"/>
</dbReference>
<dbReference type="AlphaFoldDB" id="A0A1I7URD7"/>
<organism evidence="1 2">
    <name type="scientific">Caenorhabditis tropicalis</name>
    <dbReference type="NCBI Taxonomy" id="1561998"/>
    <lineage>
        <taxon>Eukaryota</taxon>
        <taxon>Metazoa</taxon>
        <taxon>Ecdysozoa</taxon>
        <taxon>Nematoda</taxon>
        <taxon>Chromadorea</taxon>
        <taxon>Rhabditida</taxon>
        <taxon>Rhabditina</taxon>
        <taxon>Rhabditomorpha</taxon>
        <taxon>Rhabditoidea</taxon>
        <taxon>Rhabditidae</taxon>
        <taxon>Peloderinae</taxon>
        <taxon>Caenorhabditis</taxon>
    </lineage>
</organism>
<reference evidence="2" key="1">
    <citation type="submission" date="2016-11" db="UniProtKB">
        <authorList>
            <consortium name="WormBaseParasite"/>
        </authorList>
    </citation>
    <scope>IDENTIFICATION</scope>
</reference>
<sequence length="313" mass="35588">MSYNPDELADSLRRIAISCMPVEQRVNLGEQSANFREEERHIPYQLKVVHIDMKRRSVEANVDKHSFSIKQNEGGNVQVTVSDGTGQSAVCNMPNGLSLNESLKKITDYFLGRPGTVIQQFLISSESVLETCNVPEMVHQRYICYDSRNLEKALVIKCPETFIFEKTFKSSMIKTVYQQVKNLGFTEKMNIEIGTDGVDPRVFLTAIEELKDLNPKLGIQPKHNCYDIECSRPNIEYATHLQCLVFDIEGTELELVVCLPVFVVVPGQERSGLNYITRFNVVKRGTVSNICRKEDWLSVFDVEGFVTFVDLTE</sequence>
<keyword evidence="1" id="KW-1185">Reference proteome</keyword>
<dbReference type="Proteomes" id="UP000095282">
    <property type="component" value="Unplaced"/>
</dbReference>